<dbReference type="GO" id="GO:0042645">
    <property type="term" value="C:mitochondrial nucleoid"/>
    <property type="evidence" value="ECO:0007669"/>
    <property type="project" value="UniProtKB-SubCell"/>
</dbReference>
<dbReference type="Gene3D" id="3.30.70.370">
    <property type="match status" value="1"/>
</dbReference>
<evidence type="ECO:0000256" key="2">
    <source>
        <dbReference type="ARBA" id="ARBA00004436"/>
    </source>
</evidence>
<evidence type="ECO:0000256" key="10">
    <source>
        <dbReference type="ARBA" id="ARBA00022932"/>
    </source>
</evidence>
<dbReference type="AlphaFoldDB" id="A0A452RU25"/>
<dbReference type="GO" id="GO:0006264">
    <property type="term" value="P:mitochondrial DNA replication"/>
    <property type="evidence" value="ECO:0007669"/>
    <property type="project" value="TreeGrafter"/>
</dbReference>
<evidence type="ECO:0000256" key="6">
    <source>
        <dbReference type="ARBA" id="ARBA00022679"/>
    </source>
</evidence>
<dbReference type="GO" id="GO:0005760">
    <property type="term" value="C:gamma DNA polymerase complex"/>
    <property type="evidence" value="ECO:0007669"/>
    <property type="project" value="InterPro"/>
</dbReference>
<dbReference type="InterPro" id="IPR043502">
    <property type="entry name" value="DNA/RNA_pol_sf"/>
</dbReference>
<evidence type="ECO:0000256" key="23">
    <source>
        <dbReference type="SAM" id="MobiDB-lite"/>
    </source>
</evidence>
<evidence type="ECO:0000256" key="14">
    <source>
        <dbReference type="ARBA" id="ARBA00031966"/>
    </source>
</evidence>
<dbReference type="GO" id="GO:0008408">
    <property type="term" value="F:3'-5' exonuclease activity"/>
    <property type="evidence" value="ECO:0007669"/>
    <property type="project" value="TreeGrafter"/>
</dbReference>
<keyword evidence="22" id="KW-0175">Coiled coil</keyword>
<evidence type="ECO:0000256" key="22">
    <source>
        <dbReference type="SAM" id="Coils"/>
    </source>
</evidence>
<evidence type="ECO:0000256" key="19">
    <source>
        <dbReference type="ARBA" id="ARBA00052508"/>
    </source>
</evidence>
<dbReference type="FunFam" id="3.30.420.390:FF:000002">
    <property type="entry name" value="DNA polymerase gamma, catalytic subunit"/>
    <property type="match status" value="1"/>
</dbReference>
<keyword evidence="8" id="KW-0235">DNA replication</keyword>
<evidence type="ECO:0000256" key="12">
    <source>
        <dbReference type="ARBA" id="ARBA00023128"/>
    </source>
</evidence>
<keyword evidence="7" id="KW-0548">Nucleotidyltransferase</keyword>
<dbReference type="InterPro" id="IPR002297">
    <property type="entry name" value="DNA-dir_DNA_pol_A_mt"/>
</dbReference>
<comment type="catalytic activity">
    <reaction evidence="19">
        <text>a 5'-end 2'-deoxyribose-2'-deoxyribonucleotide-DNA = (2E,4S)-4-hydroxypenten-2-al-5-phosphate + a 5'-end 5'-phospho-2'-deoxyribonucleoside-DNA + H(+)</text>
        <dbReference type="Rhea" id="RHEA:76255"/>
        <dbReference type="Rhea" id="RHEA-COMP:13180"/>
        <dbReference type="Rhea" id="RHEA-COMP:18657"/>
        <dbReference type="ChEBI" id="CHEBI:15378"/>
        <dbReference type="ChEBI" id="CHEBI:136412"/>
        <dbReference type="ChEBI" id="CHEBI:195194"/>
        <dbReference type="ChEBI" id="CHEBI:195195"/>
    </reaction>
    <physiologicalReaction direction="left-to-right" evidence="19">
        <dbReference type="Rhea" id="RHEA:76256"/>
    </physiologicalReaction>
</comment>
<evidence type="ECO:0000256" key="18">
    <source>
        <dbReference type="ARBA" id="ARBA00051080"/>
    </source>
</evidence>
<gene>
    <name evidence="25" type="primary">POLG</name>
</gene>
<dbReference type="InterPro" id="IPR001098">
    <property type="entry name" value="DNA-dir_DNA_pol_A_palm_dom"/>
</dbReference>
<evidence type="ECO:0000313" key="25">
    <source>
        <dbReference type="Ensembl" id="ENSUAMP00000022902.1"/>
    </source>
</evidence>
<evidence type="ECO:0000256" key="13">
    <source>
        <dbReference type="ARBA" id="ARBA00023271"/>
    </source>
</evidence>
<evidence type="ECO:0000256" key="5">
    <source>
        <dbReference type="ARBA" id="ARBA00015350"/>
    </source>
</evidence>
<comment type="similarity">
    <text evidence="3">Belongs to the DNA polymerase type-A family.</text>
</comment>
<dbReference type="InterPro" id="IPR012337">
    <property type="entry name" value="RNaseH-like_sf"/>
</dbReference>
<feature type="region of interest" description="Disordered" evidence="23">
    <location>
        <begin position="1"/>
        <end position="57"/>
    </location>
</feature>
<dbReference type="Gene3D" id="1.20.5.3960">
    <property type="match status" value="1"/>
</dbReference>
<dbReference type="GO" id="GO:0003887">
    <property type="term" value="F:DNA-directed DNA polymerase activity"/>
    <property type="evidence" value="ECO:0007669"/>
    <property type="project" value="UniProtKB-KW"/>
</dbReference>
<feature type="compositionally biased region" description="Low complexity" evidence="23">
    <location>
        <begin position="9"/>
        <end position="40"/>
    </location>
</feature>
<evidence type="ECO:0000256" key="16">
    <source>
        <dbReference type="ARBA" id="ARBA00042791"/>
    </source>
</evidence>
<comment type="subunit">
    <text evidence="20">Heterotrimer composed of a catalytic subunit and a homodimer of accessory subunits (POLG:POLG2). Interacts with TTC3. Interacts with LIG3.</text>
</comment>
<dbReference type="Gene3D" id="1.10.150.20">
    <property type="entry name" value="5' to 3' exonuclease, C-terminal subdomain"/>
    <property type="match status" value="1"/>
</dbReference>
<dbReference type="Pfam" id="PF18136">
    <property type="entry name" value="DNApol_Exo"/>
    <property type="match status" value="1"/>
</dbReference>
<name>A0A452RU25_URSAM</name>
<dbReference type="PRINTS" id="PR00867">
    <property type="entry name" value="DNAPOLG"/>
</dbReference>
<accession>A0A452RU25</accession>
<comment type="subcellular location">
    <subcellularLocation>
        <location evidence="2">Mitochondrion matrix</location>
        <location evidence="2">Mitochondrion nucleoid</location>
    </subcellularLocation>
</comment>
<feature type="region of interest" description="Disordered" evidence="23">
    <location>
        <begin position="481"/>
        <end position="525"/>
    </location>
</feature>
<evidence type="ECO:0000256" key="8">
    <source>
        <dbReference type="ARBA" id="ARBA00022705"/>
    </source>
</evidence>
<dbReference type="SUPFAM" id="SSF53098">
    <property type="entry name" value="Ribonuclease H-like"/>
    <property type="match status" value="1"/>
</dbReference>
<dbReference type="InterPro" id="IPR019760">
    <property type="entry name" value="DNA-dir_DNA_pol_A_CS"/>
</dbReference>
<reference evidence="26" key="1">
    <citation type="submission" date="2016-06" db="EMBL/GenBank/DDBJ databases">
        <title>De novo assembly and RNA-Seq shows season-dependent expression and editing in black bear kidneys.</title>
        <authorList>
            <person name="Korstanje R."/>
            <person name="Srivastava A."/>
            <person name="Sarsani V.K."/>
            <person name="Sheehan S.M."/>
            <person name="Seger R.L."/>
            <person name="Barter M.E."/>
            <person name="Lindqvist C."/>
            <person name="Brody L.C."/>
            <person name="Mullikin J.C."/>
        </authorList>
    </citation>
    <scope>NUCLEOTIDE SEQUENCE [LARGE SCALE GENOMIC DNA]</scope>
</reference>
<proteinExistence type="inferred from homology"/>
<keyword evidence="12" id="KW-0496">Mitochondrion</keyword>
<dbReference type="Proteomes" id="UP000291022">
    <property type="component" value="Unassembled WGS sequence"/>
</dbReference>
<comment type="catalytic activity">
    <reaction evidence="18">
        <text>a 3'-end 2'-deoxyribonucleotidyl-deoxyribonucleotide-DNA + H2O = a 3'-end 2'-deoxyribonucleotide-DNA + a 2'-deoxyribonucleoside 5'-phosphate + H(+)</text>
        <dbReference type="Rhea" id="RHEA:77911"/>
        <dbReference type="Rhea" id="RHEA-COMP:13863"/>
        <dbReference type="Rhea" id="RHEA-COMP:19009"/>
        <dbReference type="ChEBI" id="CHEBI:15377"/>
        <dbReference type="ChEBI" id="CHEBI:15378"/>
        <dbReference type="ChEBI" id="CHEBI:65317"/>
        <dbReference type="ChEBI" id="CHEBI:138148"/>
        <dbReference type="ChEBI" id="CHEBI:228185"/>
    </reaction>
    <physiologicalReaction direction="left-to-right" evidence="18">
        <dbReference type="Rhea" id="RHEA:77912"/>
    </physiologicalReaction>
</comment>
<keyword evidence="10" id="KW-0239">DNA-directed DNA polymerase</keyword>
<protein>
    <recommendedName>
        <fullName evidence="5">DNA polymerase subunit gamma-1</fullName>
        <ecNumber evidence="4">2.7.7.7</ecNumber>
    </recommendedName>
    <alternativeName>
        <fullName evidence="16">3'-5' exodeoxyribonuclease</fullName>
    </alternativeName>
    <alternativeName>
        <fullName evidence="15">5'-deoxyribose-phosphate lyase</fullName>
    </alternativeName>
    <alternativeName>
        <fullName evidence="14">Mitochondrial DNA polymerase catalytic subunit</fullName>
    </alternativeName>
    <alternativeName>
        <fullName evidence="21">PolG-alpha</fullName>
    </alternativeName>
</protein>
<dbReference type="SUPFAM" id="SSF56672">
    <property type="entry name" value="DNA/RNA polymerases"/>
    <property type="match status" value="1"/>
</dbReference>
<dbReference type="GeneTree" id="ENSGT00390000000453"/>
<comment type="catalytic activity">
    <reaction evidence="17">
        <text>DNA(n) + a 2'-deoxyribonucleoside 5'-triphosphate = DNA(n+1) + diphosphate</text>
        <dbReference type="Rhea" id="RHEA:22508"/>
        <dbReference type="Rhea" id="RHEA-COMP:17339"/>
        <dbReference type="Rhea" id="RHEA-COMP:17340"/>
        <dbReference type="ChEBI" id="CHEBI:33019"/>
        <dbReference type="ChEBI" id="CHEBI:61560"/>
        <dbReference type="ChEBI" id="CHEBI:173112"/>
        <dbReference type="EC" id="2.7.7.7"/>
    </reaction>
    <physiologicalReaction direction="left-to-right" evidence="17">
        <dbReference type="Rhea" id="RHEA:22509"/>
    </physiologicalReaction>
</comment>
<organism evidence="25 26">
    <name type="scientific">Ursus americanus</name>
    <name type="common">American black bear</name>
    <name type="synonym">Euarctos americanus</name>
    <dbReference type="NCBI Taxonomy" id="9643"/>
    <lineage>
        <taxon>Eukaryota</taxon>
        <taxon>Metazoa</taxon>
        <taxon>Chordata</taxon>
        <taxon>Craniata</taxon>
        <taxon>Vertebrata</taxon>
        <taxon>Euteleostomi</taxon>
        <taxon>Mammalia</taxon>
        <taxon>Eutheria</taxon>
        <taxon>Laurasiatheria</taxon>
        <taxon>Carnivora</taxon>
        <taxon>Caniformia</taxon>
        <taxon>Ursidae</taxon>
        <taxon>Ursus</taxon>
    </lineage>
</organism>
<dbReference type="Gene3D" id="3.30.420.390">
    <property type="match status" value="2"/>
</dbReference>
<reference evidence="25" key="2">
    <citation type="submission" date="2025-08" db="UniProtKB">
        <authorList>
            <consortium name="Ensembl"/>
        </authorList>
    </citation>
    <scope>IDENTIFICATION</scope>
</reference>
<evidence type="ECO:0000256" key="7">
    <source>
        <dbReference type="ARBA" id="ARBA00022695"/>
    </source>
</evidence>
<evidence type="ECO:0000256" key="15">
    <source>
        <dbReference type="ARBA" id="ARBA00035717"/>
    </source>
</evidence>
<dbReference type="PANTHER" id="PTHR10267">
    <property type="entry name" value="DNA POLYMERASE SUBUNIT GAMMA-1"/>
    <property type="match status" value="1"/>
</dbReference>
<dbReference type="InterPro" id="IPR041336">
    <property type="entry name" value="DNApol_Exo"/>
</dbReference>
<evidence type="ECO:0000256" key="20">
    <source>
        <dbReference type="ARBA" id="ARBA00064138"/>
    </source>
</evidence>
<dbReference type="PANTHER" id="PTHR10267:SF0">
    <property type="entry name" value="DNA POLYMERASE SUBUNIT GAMMA-1"/>
    <property type="match status" value="1"/>
</dbReference>
<dbReference type="FunFam" id="1.10.150.20:FF:000024">
    <property type="entry name" value="DNA polymerase gamma, catalytic subunit"/>
    <property type="match status" value="1"/>
</dbReference>
<evidence type="ECO:0000259" key="24">
    <source>
        <dbReference type="SMART" id="SM00482"/>
    </source>
</evidence>
<dbReference type="PROSITE" id="PS00447">
    <property type="entry name" value="DNA_POLYMERASE_A"/>
    <property type="match status" value="1"/>
</dbReference>
<dbReference type="Ensembl" id="ENSUAMT00000025583.1">
    <property type="protein sequence ID" value="ENSUAMP00000022902.1"/>
    <property type="gene ID" value="ENSUAMG00000017548.1"/>
</dbReference>
<evidence type="ECO:0000256" key="1">
    <source>
        <dbReference type="ARBA" id="ARBA00001946"/>
    </source>
</evidence>
<keyword evidence="13" id="KW-1135">Mitochondrion nucleoid</keyword>
<evidence type="ECO:0000256" key="4">
    <source>
        <dbReference type="ARBA" id="ARBA00012417"/>
    </source>
</evidence>
<keyword evidence="26" id="KW-1185">Reference proteome</keyword>
<evidence type="ECO:0000256" key="3">
    <source>
        <dbReference type="ARBA" id="ARBA00007705"/>
    </source>
</evidence>
<feature type="domain" description="DNA-directed DNA polymerase family A palm" evidence="24">
    <location>
        <begin position="823"/>
        <end position="1097"/>
    </location>
</feature>
<reference evidence="25" key="3">
    <citation type="submission" date="2025-09" db="UniProtKB">
        <authorList>
            <consortium name="Ensembl"/>
        </authorList>
    </citation>
    <scope>IDENTIFICATION</scope>
</reference>
<dbReference type="SMART" id="SM00482">
    <property type="entry name" value="POLAc"/>
    <property type="match status" value="1"/>
</dbReference>
<feature type="coiled-coil region" evidence="22">
    <location>
        <begin position="420"/>
        <end position="447"/>
    </location>
</feature>
<evidence type="ECO:0000256" key="17">
    <source>
        <dbReference type="ARBA" id="ARBA00047303"/>
    </source>
</evidence>
<evidence type="ECO:0000313" key="26">
    <source>
        <dbReference type="Proteomes" id="UP000291022"/>
    </source>
</evidence>
<evidence type="ECO:0000256" key="9">
    <source>
        <dbReference type="ARBA" id="ARBA00022842"/>
    </source>
</evidence>
<dbReference type="GO" id="GO:0003677">
    <property type="term" value="F:DNA binding"/>
    <property type="evidence" value="ECO:0007669"/>
    <property type="project" value="UniProtKB-KW"/>
</dbReference>
<keyword evidence="9" id="KW-0460">Magnesium</keyword>
<dbReference type="EC" id="2.7.7.7" evidence="4"/>
<keyword evidence="6" id="KW-0808">Transferase</keyword>
<comment type="cofactor">
    <cofactor evidence="1">
        <name>Mg(2+)</name>
        <dbReference type="ChEBI" id="CHEBI:18420"/>
    </cofactor>
</comment>
<keyword evidence="11" id="KW-0238">DNA-binding</keyword>
<sequence>MSRLLWKRVAGATTVGPGPVPAPGRWVSSSGPDPVPSDGQPQPPPQQAPSSEGGQLRHNPLHIQMLSRGLHEQIFGRGGETPGEAAVRRSVEHLQKHGLWGQPATPLPDVELRLPPLYGGGLDQHFRLLAQKQSLPYLEAANSLLQAQLPPRPPSWAWAEGWTRYGPAGEAEPVAIPEERALVFDVEVCLAEGTCPTLAVAISPSAWYSWCSRRLVEERYSWTSQLSPADLIPLEVPASAGGPTQRGWQEQLVVGHNVSFDRAHIREQYLIQGSRMRFLDTMSMHMAISGLSGFQRSLWMAAKQGKQVPAESQWPSGESSRREVSSWDWLDISSVNNLADVHGLYVGGPPLEKEPRELFVRGSMKDIRENFQDLMQYCAQDVWATYEVFQQQLPLFLERCPHPVTLAGMLEMGVSYLPVNQNWERYLAEAQSTYEELQREMKKSLMDLANDACQLLSGQRYKEDPWLWDLEWDLQEFKQKKAKKVKRKEPTAASKLPIEGAGAPGDPKDQEDPGPPSEEEEVQRDGMARACLEHLKGTAEVLPKRPQHLPGHPGWYRKLCPRLDDPAWTPGPSLLSLQMRVTPKLMAMTWDGFPLHYSERHGWGYLVPGRRDNLAQAPAETAPASAGVACPYRAIESLYRKHCLEQGKQQPEPQQAGLVEEFLLADGSTMWQTVRAPRTWALESAPFQGLVTAAGGPKASQPAYHHGNGPYNDVDVPGCWFFKLPHKDGSSCNVGSPFAKDFLPKMEDGTLQAGPGGASGPRALEINKMISFWRNAHKRIRYGLPSGRYGAILPQVVTAGTITRRAVEPTWLTASNARPDRVGSELKAMVQAPPGYVLVGADVDSQELWIAAVLGDAHFARMHGCTAFGWMTLQGRKSRGTDLHSKTAATVGISREHAKIFNYGRIYGAGQPFAERLLMQFNHRLTRQEAAEKAQQMYAVTKGLRRYRLSDEGEWLVRELHLPVDRTEDGWVSLQDLRKIQREASRKSRWKKWEVVAERAWMGGTESEMFNKLESIAMSDTPCTPVLGCRISRALEPSAVQGEFMTSRVNWVVQSSAVDYLHLMLVAMKWLFEEFAIDGRFCISIHDEVRYLVREEDRYRAALALQVTNLLTRYAGPERFFGFGKTINPTRSQRW</sequence>
<evidence type="ECO:0000256" key="21">
    <source>
        <dbReference type="ARBA" id="ARBA00082654"/>
    </source>
</evidence>
<evidence type="ECO:0000256" key="11">
    <source>
        <dbReference type="ARBA" id="ARBA00023125"/>
    </source>
</evidence>
<dbReference type="FunFam" id="3.30.420.390:FF:000001">
    <property type="entry name" value="DNA polymerase gamma, catalytic subunit"/>
    <property type="match status" value="1"/>
</dbReference>